<gene>
    <name evidence="1" type="ORF">UFOVP1290_349</name>
</gene>
<proteinExistence type="predicted"/>
<sequence length="121" mass="14360">MKYFCHYCGNQLRPGYNYTIECNCKNCYLHFNKDGIDAYRFGFFEDGSDWCILKKPSNKNSFLFEKHRNSFGRYEGDPHQEYVPYADENAIVKGNFTILFDNGVPQVYKLFEKMRNLVVFS</sequence>
<name>A0A6J5RIL4_9CAUD</name>
<accession>A0A6J5RIL4</accession>
<organism evidence="1">
    <name type="scientific">uncultured Caudovirales phage</name>
    <dbReference type="NCBI Taxonomy" id="2100421"/>
    <lineage>
        <taxon>Viruses</taxon>
        <taxon>Duplodnaviria</taxon>
        <taxon>Heunggongvirae</taxon>
        <taxon>Uroviricota</taxon>
        <taxon>Caudoviricetes</taxon>
        <taxon>Peduoviridae</taxon>
        <taxon>Maltschvirus</taxon>
        <taxon>Maltschvirus maltsch</taxon>
    </lineage>
</organism>
<dbReference type="EMBL" id="LR797252">
    <property type="protein sequence ID" value="CAB4196829.1"/>
    <property type="molecule type" value="Genomic_DNA"/>
</dbReference>
<evidence type="ECO:0000313" key="1">
    <source>
        <dbReference type="EMBL" id="CAB4196829.1"/>
    </source>
</evidence>
<protein>
    <submittedName>
        <fullName evidence="1">Uncharacterized protein</fullName>
    </submittedName>
</protein>
<reference evidence="1" key="1">
    <citation type="submission" date="2020-05" db="EMBL/GenBank/DDBJ databases">
        <authorList>
            <person name="Chiriac C."/>
            <person name="Salcher M."/>
            <person name="Ghai R."/>
            <person name="Kavagutti S V."/>
        </authorList>
    </citation>
    <scope>NUCLEOTIDE SEQUENCE</scope>
</reference>